<evidence type="ECO:0000313" key="2">
    <source>
        <dbReference type="Proteomes" id="UP001321582"/>
    </source>
</evidence>
<keyword evidence="2" id="KW-1185">Reference proteome</keyword>
<proteinExistence type="predicted"/>
<dbReference type="EMBL" id="AP027059">
    <property type="protein sequence ID" value="BDU49730.1"/>
    <property type="molecule type" value="Genomic_DNA"/>
</dbReference>
<dbReference type="KEGG" id="haby:HLVA_02990"/>
<evidence type="ECO:0000313" key="1">
    <source>
        <dbReference type="EMBL" id="BDU49730.1"/>
    </source>
</evidence>
<dbReference type="SUPFAM" id="SSF81593">
    <property type="entry name" value="Nucleotidyltransferase substrate binding subunit/domain"/>
    <property type="match status" value="1"/>
</dbReference>
<dbReference type="InterPro" id="IPR010235">
    <property type="entry name" value="HepT"/>
</dbReference>
<sequence>MLDLKSFEKAINSLEQLILKMKDKELMNSLDEIVIYGLKAGIIQNFEFTYEISWKYIKRWLELNIGSSFVDGVSRRQLFRLAIEHHLIENVDIWMDYHLARNRTSHTYNLNTAEEVYKTAIEFLGDVKKLYKELELKND</sequence>
<dbReference type="NCBIfam" id="TIGR01987">
    <property type="entry name" value="HI0074"/>
    <property type="match status" value="1"/>
</dbReference>
<dbReference type="Pfam" id="PF08780">
    <property type="entry name" value="NTase_sub_bind"/>
    <property type="match status" value="1"/>
</dbReference>
<organism evidence="1 2">
    <name type="scientific">Haliovirga abyssi</name>
    <dbReference type="NCBI Taxonomy" id="2996794"/>
    <lineage>
        <taxon>Bacteria</taxon>
        <taxon>Fusobacteriati</taxon>
        <taxon>Fusobacteriota</taxon>
        <taxon>Fusobacteriia</taxon>
        <taxon>Fusobacteriales</taxon>
        <taxon>Haliovirgaceae</taxon>
        <taxon>Haliovirga</taxon>
    </lineage>
</organism>
<dbReference type="Proteomes" id="UP001321582">
    <property type="component" value="Chromosome"/>
</dbReference>
<dbReference type="RefSeq" id="WP_307904676.1">
    <property type="nucleotide sequence ID" value="NZ_AP027059.1"/>
</dbReference>
<gene>
    <name evidence="1" type="ORF">HLVA_02990</name>
</gene>
<accession>A0AAU9DWS6</accession>
<reference evidence="1 2" key="1">
    <citation type="submission" date="2022-11" db="EMBL/GenBank/DDBJ databases">
        <title>Haliovirga abyssi gen. nov., sp. nov., a mesophilic fermentative bacterium isolated from the Iheya North hydrothermal field and the proposal of Haliovirgaceae fam. nov.</title>
        <authorList>
            <person name="Miyazaki U."/>
            <person name="Tame A."/>
            <person name="Miyazaki J."/>
            <person name="Takai K."/>
            <person name="Sawayama S."/>
            <person name="Kitajima M."/>
            <person name="Okamoto A."/>
            <person name="Nakagawa S."/>
        </authorList>
    </citation>
    <scope>NUCLEOTIDE SEQUENCE [LARGE SCALE GENOMIC DNA]</scope>
    <source>
        <strain evidence="1 2">IC12</strain>
    </source>
</reference>
<protein>
    <submittedName>
        <fullName evidence="1">Nucleotidyltransferase</fullName>
    </submittedName>
</protein>
<dbReference type="Gene3D" id="1.20.120.330">
    <property type="entry name" value="Nucleotidyltransferases domain 2"/>
    <property type="match status" value="1"/>
</dbReference>
<name>A0AAU9DWS6_9FUSO</name>
<dbReference type="AlphaFoldDB" id="A0AAU9DWS6"/>